<proteinExistence type="predicted"/>
<feature type="transmembrane region" description="Helical" evidence="6">
    <location>
        <begin position="288"/>
        <end position="313"/>
    </location>
</feature>
<reference evidence="7 8" key="1">
    <citation type="journal article" date="2007" name="Nat. Biotechnol.">
        <title>Complete genome sequence of the myxobacterium Sorangium cellulosum.</title>
        <authorList>
            <person name="Schneiker S."/>
            <person name="Perlova O."/>
            <person name="Kaiser O."/>
            <person name="Gerth K."/>
            <person name="Alici A."/>
            <person name="Altmeyer M.O."/>
            <person name="Bartels D."/>
            <person name="Bekel T."/>
            <person name="Beyer S."/>
            <person name="Bode E."/>
            <person name="Bode H.B."/>
            <person name="Bolten C.J."/>
            <person name="Choudhuri J.V."/>
            <person name="Doss S."/>
            <person name="Elnakady Y.A."/>
            <person name="Frank B."/>
            <person name="Gaigalat L."/>
            <person name="Goesmann A."/>
            <person name="Groeger C."/>
            <person name="Gross F."/>
            <person name="Jelsbak L."/>
            <person name="Jelsbak L."/>
            <person name="Kalinowski J."/>
            <person name="Kegler C."/>
            <person name="Knauber T."/>
            <person name="Konietzny S."/>
            <person name="Kopp M."/>
            <person name="Krause L."/>
            <person name="Krug D."/>
            <person name="Linke B."/>
            <person name="Mahmud T."/>
            <person name="Martinez-Arias R."/>
            <person name="McHardy A.C."/>
            <person name="Merai M."/>
            <person name="Meyer F."/>
            <person name="Mormann S."/>
            <person name="Munoz-Dorado J."/>
            <person name="Perez J."/>
            <person name="Pradella S."/>
            <person name="Rachid S."/>
            <person name="Raddatz G."/>
            <person name="Rosenau F."/>
            <person name="Rueckert C."/>
            <person name="Sasse F."/>
            <person name="Scharfe M."/>
            <person name="Schuster S.C."/>
            <person name="Suen G."/>
            <person name="Treuner-Lange A."/>
            <person name="Velicer G.J."/>
            <person name="Vorholter F.-J."/>
            <person name="Weissman K.J."/>
            <person name="Welch R.D."/>
            <person name="Wenzel S.C."/>
            <person name="Whitworth D.E."/>
            <person name="Wilhelm S."/>
            <person name="Wittmann C."/>
            <person name="Bloecker H."/>
            <person name="Puehler A."/>
            <person name="Mueller R."/>
        </authorList>
    </citation>
    <scope>NUCLEOTIDE SEQUENCE [LARGE SCALE GENOMIC DNA]</scope>
    <source>
        <strain evidence="8">So ce56</strain>
    </source>
</reference>
<evidence type="ECO:0000256" key="3">
    <source>
        <dbReference type="ARBA" id="ARBA00022692"/>
    </source>
</evidence>
<feature type="transmembrane region" description="Helical" evidence="6">
    <location>
        <begin position="153"/>
        <end position="172"/>
    </location>
</feature>
<feature type="transmembrane region" description="Helical" evidence="6">
    <location>
        <begin position="20"/>
        <end position="45"/>
    </location>
</feature>
<dbReference type="EMBL" id="AM746676">
    <property type="protein sequence ID" value="CAN97926.1"/>
    <property type="molecule type" value="Genomic_DNA"/>
</dbReference>
<dbReference type="InterPro" id="IPR001851">
    <property type="entry name" value="ABC_transp_permease"/>
</dbReference>
<dbReference type="Pfam" id="PF02653">
    <property type="entry name" value="BPD_transp_2"/>
    <property type="match status" value="1"/>
</dbReference>
<evidence type="ECO:0000256" key="2">
    <source>
        <dbReference type="ARBA" id="ARBA00022475"/>
    </source>
</evidence>
<organism evidence="7 8">
    <name type="scientific">Sorangium cellulosum (strain So ce56)</name>
    <name type="common">Polyangium cellulosum (strain So ce56)</name>
    <dbReference type="NCBI Taxonomy" id="448385"/>
    <lineage>
        <taxon>Bacteria</taxon>
        <taxon>Pseudomonadati</taxon>
        <taxon>Myxococcota</taxon>
        <taxon>Polyangia</taxon>
        <taxon>Polyangiales</taxon>
        <taxon>Polyangiaceae</taxon>
        <taxon>Sorangium</taxon>
    </lineage>
</organism>
<dbReference type="CDD" id="cd06580">
    <property type="entry name" value="TM_PBP1_transp_TpRbsC_like"/>
    <property type="match status" value="1"/>
</dbReference>
<comment type="subcellular location">
    <subcellularLocation>
        <location evidence="1">Cell membrane</location>
        <topology evidence="1">Multi-pass membrane protein</topology>
    </subcellularLocation>
</comment>
<accession>A9FAP6</accession>
<feature type="transmembrane region" description="Helical" evidence="6">
    <location>
        <begin position="333"/>
        <end position="351"/>
    </location>
</feature>
<evidence type="ECO:0000256" key="4">
    <source>
        <dbReference type="ARBA" id="ARBA00022989"/>
    </source>
</evidence>
<feature type="transmembrane region" description="Helical" evidence="6">
    <location>
        <begin position="120"/>
        <end position="141"/>
    </location>
</feature>
<keyword evidence="2" id="KW-1003">Cell membrane</keyword>
<keyword evidence="8" id="KW-1185">Reference proteome</keyword>
<gene>
    <name evidence="7" type="ordered locus">sce7757</name>
</gene>
<dbReference type="GO" id="GO:0022857">
    <property type="term" value="F:transmembrane transporter activity"/>
    <property type="evidence" value="ECO:0007669"/>
    <property type="project" value="InterPro"/>
</dbReference>
<dbReference type="HOGENOM" id="CLU_040769_0_2_7"/>
<dbReference type="RefSeq" id="WP_012240365.1">
    <property type="nucleotide sequence ID" value="NC_010162.1"/>
</dbReference>
<dbReference type="STRING" id="448385.sce7757"/>
<evidence type="ECO:0000256" key="5">
    <source>
        <dbReference type="ARBA" id="ARBA00023136"/>
    </source>
</evidence>
<dbReference type="AlphaFoldDB" id="A9FAP6"/>
<evidence type="ECO:0000313" key="7">
    <source>
        <dbReference type="EMBL" id="CAN97926.1"/>
    </source>
</evidence>
<feature type="transmembrane region" description="Helical" evidence="6">
    <location>
        <begin position="95"/>
        <end position="114"/>
    </location>
</feature>
<evidence type="ECO:0000256" key="1">
    <source>
        <dbReference type="ARBA" id="ARBA00004651"/>
    </source>
</evidence>
<dbReference type="GO" id="GO:0005886">
    <property type="term" value="C:plasma membrane"/>
    <property type="evidence" value="ECO:0007669"/>
    <property type="project" value="UniProtKB-SubCell"/>
</dbReference>
<dbReference type="OrthoDB" id="9809785at2"/>
<dbReference type="eggNOG" id="COG4603">
    <property type="taxonomic scope" value="Bacteria"/>
</dbReference>
<dbReference type="KEGG" id="scl:sce7757"/>
<dbReference type="Proteomes" id="UP000002139">
    <property type="component" value="Chromosome"/>
</dbReference>
<evidence type="ECO:0000256" key="6">
    <source>
        <dbReference type="SAM" id="Phobius"/>
    </source>
</evidence>
<keyword evidence="4 6" id="KW-1133">Transmembrane helix</keyword>
<name>A9FAP6_SORC5</name>
<dbReference type="PANTHER" id="PTHR47089:SF1">
    <property type="entry name" value="GUANOSINE ABC TRANSPORTER PERMEASE PROTEIN NUPP"/>
    <property type="match status" value="1"/>
</dbReference>
<feature type="transmembrane region" description="Helical" evidence="6">
    <location>
        <begin position="65"/>
        <end position="83"/>
    </location>
</feature>
<keyword evidence="3 6" id="KW-0812">Transmembrane</keyword>
<evidence type="ECO:0000313" key="8">
    <source>
        <dbReference type="Proteomes" id="UP000002139"/>
    </source>
</evidence>
<dbReference type="BioCyc" id="SCEL448385:SCE_RS39720-MONOMER"/>
<feature type="transmembrane region" description="Helical" evidence="6">
    <location>
        <begin position="206"/>
        <end position="224"/>
    </location>
</feature>
<dbReference type="PANTHER" id="PTHR47089">
    <property type="entry name" value="ABC TRANSPORTER, PERMEASE PROTEIN"/>
    <property type="match status" value="1"/>
</dbReference>
<keyword evidence="5 6" id="KW-0472">Membrane</keyword>
<sequence>MREKLIRRLESLLRRLRPLLLPALSVFTAMVLGGVLIAVAGGNPLEAYAGMLEGALGSPRAVSETLVWATPYILAGLSVSLALKGGLFNIGAEGQLALGALSAAWAGHWLPQLVGGGLPAALHVPVTLLLGALAGGLWAAVPGWIKARAGGHEVISTIMLNYVALNAVSFLLNGPMKDPEASNVLSRTPLIDESARIPALVDGFRLHWGFPLALLAAALVGWALRRTTFGFEIRTAGQSPDAARYAGVRVSRTVIATMALSGSFAGLAGAIEVSALHHRHELGFSQGYGFDAIAIALLGKTHPGGTVLAALLFSVMRSGATRMQYLTQVPIDVISIIQALILLFVAADALVRRIYRVRGEGERLVLTRGWGG</sequence>
<protein>
    <submittedName>
        <fullName evidence="7">Similar to ABC transporter (Permease proteins)</fullName>
    </submittedName>
</protein>